<keyword evidence="4" id="KW-1185">Reference proteome</keyword>
<evidence type="ECO:0000313" key="4">
    <source>
        <dbReference type="Proteomes" id="UP000236232"/>
    </source>
</evidence>
<name>A0ABX4XUE4_9PSED</name>
<evidence type="ECO:0000259" key="2">
    <source>
        <dbReference type="Pfam" id="PF07484"/>
    </source>
</evidence>
<feature type="domain" description="Phage tail collar" evidence="2">
    <location>
        <begin position="117"/>
        <end position="166"/>
    </location>
</feature>
<proteinExistence type="predicted"/>
<dbReference type="Proteomes" id="UP000236232">
    <property type="component" value="Unassembled WGS sequence"/>
</dbReference>
<organism evidence="3 4">
    <name type="scientific">Pseudomonas gingeri NCPPB 3146 = LMG 5327</name>
    <dbReference type="NCBI Taxonomy" id="707248"/>
    <lineage>
        <taxon>Bacteria</taxon>
        <taxon>Pseudomonadati</taxon>
        <taxon>Pseudomonadota</taxon>
        <taxon>Gammaproteobacteria</taxon>
        <taxon>Pseudomonadales</taxon>
        <taxon>Pseudomonadaceae</taxon>
        <taxon>Pseudomonas</taxon>
    </lineage>
</organism>
<evidence type="ECO:0000313" key="3">
    <source>
        <dbReference type="EMBL" id="PNQ88763.1"/>
    </source>
</evidence>
<comment type="caution">
    <text evidence="3">The sequence shown here is derived from an EMBL/GenBank/DDBJ whole genome shotgun (WGS) entry which is preliminary data.</text>
</comment>
<feature type="region of interest" description="Disordered" evidence="1">
    <location>
        <begin position="168"/>
        <end position="195"/>
    </location>
</feature>
<reference evidence="3 4" key="1">
    <citation type="submission" date="2018-01" db="EMBL/GenBank/DDBJ databases">
        <title>Draft Genome Sequence of Pseudomonas gingeri NCPPB 3146 (LMG 5327), a White Line Reaction Producer.</title>
        <authorList>
            <person name="Rokni-Zadeh H."/>
            <person name="Bahrami T."/>
            <person name="Zarvandi S."/>
            <person name="Changi-Ashtiani M."/>
            <person name="De Mot R."/>
        </authorList>
    </citation>
    <scope>NUCLEOTIDE SEQUENCE [LARGE SCALE GENOMIC DNA]</scope>
    <source>
        <strain evidence="4">NCPPB 3146 \ LMG 5327</strain>
    </source>
</reference>
<sequence>MRPDCCLPCNSPSPGSVISTALPSPKARSFCWKNYRDQSPTTSRAHVGVGPYGYRPRCCTCSKGRNCRQCRPPLKSRHRRSIMDMNDCFPVGAVVPYAGPLASSDSGDGVNLDQIRTNLARAGWLFCNGASLNRQDYPELFGVIGQAYGYKDADHFNLPDLRGRFIRGVSADSSTDPDKDSRKASSSDGKGAVGNRVGTLQADAFQGHEHHYTALVQKGPPAVGEGTPGWILDPAPKTTADIVEDTSPDYDTPRTAKETRPVNLYLNHIIRYRYRIHHRG</sequence>
<evidence type="ECO:0000256" key="1">
    <source>
        <dbReference type="SAM" id="MobiDB-lite"/>
    </source>
</evidence>
<dbReference type="InterPro" id="IPR011083">
    <property type="entry name" value="Phage_tail_collar_dom"/>
</dbReference>
<dbReference type="Gene3D" id="3.90.1340.10">
    <property type="entry name" value="Phage tail collar domain"/>
    <property type="match status" value="1"/>
</dbReference>
<dbReference type="EMBL" id="POWE01000171">
    <property type="protein sequence ID" value="PNQ88763.1"/>
    <property type="molecule type" value="Genomic_DNA"/>
</dbReference>
<gene>
    <name evidence="3" type="ORF">CCU68_30635</name>
</gene>
<feature type="compositionally biased region" description="Basic and acidic residues" evidence="1">
    <location>
        <begin position="176"/>
        <end position="185"/>
    </location>
</feature>
<protein>
    <recommendedName>
        <fullName evidence="2">Phage tail collar domain-containing protein</fullName>
    </recommendedName>
</protein>
<dbReference type="InterPro" id="IPR037053">
    <property type="entry name" value="Phage_tail_collar_dom_sf"/>
</dbReference>
<dbReference type="SUPFAM" id="SSF88874">
    <property type="entry name" value="Receptor-binding domain of short tail fibre protein gp12"/>
    <property type="match status" value="1"/>
</dbReference>
<accession>A0ABX4XUE4</accession>
<dbReference type="Pfam" id="PF07484">
    <property type="entry name" value="Collar"/>
    <property type="match status" value="1"/>
</dbReference>